<protein>
    <recommendedName>
        <fullName evidence="4">DUF3558 domain-containing protein</fullName>
    </recommendedName>
</protein>
<keyword evidence="1" id="KW-0732">Signal</keyword>
<feature type="signal peptide" evidence="1">
    <location>
        <begin position="1"/>
        <end position="32"/>
    </location>
</feature>
<dbReference type="EMBL" id="JBHTEB010000001">
    <property type="protein sequence ID" value="MFD0317760.1"/>
    <property type="molecule type" value="Genomic_DNA"/>
</dbReference>
<dbReference type="RefSeq" id="WP_381613605.1">
    <property type="nucleotide sequence ID" value="NZ_JBHTEB010000001.1"/>
</dbReference>
<accession>A0ABW2WE57</accession>
<organism evidence="2 3">
    <name type="scientific">Streptomyces flavalbus</name>
    <dbReference type="NCBI Taxonomy" id="2665155"/>
    <lineage>
        <taxon>Bacteria</taxon>
        <taxon>Bacillati</taxon>
        <taxon>Actinomycetota</taxon>
        <taxon>Actinomycetes</taxon>
        <taxon>Kitasatosporales</taxon>
        <taxon>Streptomycetaceae</taxon>
        <taxon>Streptomyces</taxon>
    </lineage>
</organism>
<feature type="chain" id="PRO_5045771986" description="DUF3558 domain-containing protein" evidence="1">
    <location>
        <begin position="33"/>
        <end position="224"/>
    </location>
</feature>
<proteinExistence type="predicted"/>
<reference evidence="3" key="1">
    <citation type="journal article" date="2019" name="Int. J. Syst. Evol. Microbiol.">
        <title>The Global Catalogue of Microorganisms (GCM) 10K type strain sequencing project: providing services to taxonomists for standard genome sequencing and annotation.</title>
        <authorList>
            <consortium name="The Broad Institute Genomics Platform"/>
            <consortium name="The Broad Institute Genome Sequencing Center for Infectious Disease"/>
            <person name="Wu L."/>
            <person name="Ma J."/>
        </authorList>
    </citation>
    <scope>NUCLEOTIDE SEQUENCE [LARGE SCALE GENOMIC DNA]</scope>
    <source>
        <strain evidence="3">CGMCC 4.7400</strain>
    </source>
</reference>
<keyword evidence="3" id="KW-1185">Reference proteome</keyword>
<dbReference type="PROSITE" id="PS51257">
    <property type="entry name" value="PROKAR_LIPOPROTEIN"/>
    <property type="match status" value="1"/>
</dbReference>
<name>A0ABW2WE57_9ACTN</name>
<gene>
    <name evidence="2" type="ORF">ACFQZ6_26790</name>
</gene>
<sequence>MRTVIRRRSARCGRLAAVVVGSLLLGATGCGGDDEAPADKDVAGTELCGGKAVSAEASKALEVIAGSSRFEASEEKYTVAQTASDLVETWPRTTVGRDIACRIFTSGSPRVQIIITWGVGDGPPTGALGPRFTVLKMGERTLVAADKASVHFACRSDRLPTARKTAHTLIGVERWSMPKVPEGDVEALKDAYVTVAHSFSQAMAKELRCEKNGGLPVRPVLDPG</sequence>
<evidence type="ECO:0000256" key="1">
    <source>
        <dbReference type="SAM" id="SignalP"/>
    </source>
</evidence>
<dbReference type="Proteomes" id="UP001597023">
    <property type="component" value="Unassembled WGS sequence"/>
</dbReference>
<evidence type="ECO:0000313" key="2">
    <source>
        <dbReference type="EMBL" id="MFD0317760.1"/>
    </source>
</evidence>
<evidence type="ECO:0008006" key="4">
    <source>
        <dbReference type="Google" id="ProtNLM"/>
    </source>
</evidence>
<comment type="caution">
    <text evidence="2">The sequence shown here is derived from an EMBL/GenBank/DDBJ whole genome shotgun (WGS) entry which is preliminary data.</text>
</comment>
<evidence type="ECO:0000313" key="3">
    <source>
        <dbReference type="Proteomes" id="UP001597023"/>
    </source>
</evidence>